<reference evidence="2 3" key="1">
    <citation type="submission" date="2013-05" db="EMBL/GenBank/DDBJ databases">
        <title>Drechslerella stenobrocha genome reveals carnivorous origination and mechanical trapping mechanism of predatory fungi.</title>
        <authorList>
            <person name="Liu X."/>
            <person name="Zhang W."/>
            <person name="Liu K."/>
        </authorList>
    </citation>
    <scope>NUCLEOTIDE SEQUENCE [LARGE SCALE GENOMIC DNA]</scope>
    <source>
        <strain evidence="2 3">248</strain>
    </source>
</reference>
<keyword evidence="1" id="KW-0732">Signal</keyword>
<accession>W7I1D7</accession>
<keyword evidence="3" id="KW-1185">Reference proteome</keyword>
<feature type="chain" id="PRO_5004895807" description="Apple domain-containing protein" evidence="1">
    <location>
        <begin position="18"/>
        <end position="251"/>
    </location>
</feature>
<evidence type="ECO:0000313" key="3">
    <source>
        <dbReference type="Proteomes" id="UP000024837"/>
    </source>
</evidence>
<proteinExistence type="predicted"/>
<gene>
    <name evidence="2" type="ORF">DRE_04816</name>
</gene>
<sequence length="251" mass="27208">MKSLIFTIAGLLTVAGAAPTANEIPGSSANIAKRAFIPHIDNPYCLSFDDWRGAASGGMFIGTRTATTSIECSDQCTALDGTGGKSLCKGFNWYQEHKNLVSTWKCALWGEAKFVSSAQNINKQSDKTDSVFYNRRETGDTSAVNTCLGSRRLMPSHAVTYNTFLSHTAGMTYAQCLTSCSTTAGCLAFNSYDTYAWSTGTFIGNWCMLFRYVTSDLPEIEGASHYANTGPTGDQEVGSWFGNSVYHRMAI</sequence>
<evidence type="ECO:0000256" key="1">
    <source>
        <dbReference type="SAM" id="SignalP"/>
    </source>
</evidence>
<feature type="signal peptide" evidence="1">
    <location>
        <begin position="1"/>
        <end position="17"/>
    </location>
</feature>
<protein>
    <recommendedName>
        <fullName evidence="4">Apple domain-containing protein</fullName>
    </recommendedName>
</protein>
<name>W7I1D7_9PEZI</name>
<evidence type="ECO:0008006" key="4">
    <source>
        <dbReference type="Google" id="ProtNLM"/>
    </source>
</evidence>
<dbReference type="Proteomes" id="UP000024837">
    <property type="component" value="Unassembled WGS sequence"/>
</dbReference>
<dbReference type="EMBL" id="KI966422">
    <property type="protein sequence ID" value="EWC46023.1"/>
    <property type="molecule type" value="Genomic_DNA"/>
</dbReference>
<dbReference type="HOGENOM" id="CLU_1107107_0_0_1"/>
<dbReference type="AlphaFoldDB" id="W7I1D7"/>
<organism evidence="2 3">
    <name type="scientific">Drechslerella stenobrocha 248</name>
    <dbReference type="NCBI Taxonomy" id="1043628"/>
    <lineage>
        <taxon>Eukaryota</taxon>
        <taxon>Fungi</taxon>
        <taxon>Dikarya</taxon>
        <taxon>Ascomycota</taxon>
        <taxon>Pezizomycotina</taxon>
        <taxon>Orbiliomycetes</taxon>
        <taxon>Orbiliales</taxon>
        <taxon>Orbiliaceae</taxon>
        <taxon>Drechslerella</taxon>
    </lineage>
</organism>
<evidence type="ECO:0000313" key="2">
    <source>
        <dbReference type="EMBL" id="EWC46023.1"/>
    </source>
</evidence>